<dbReference type="GO" id="GO:0005858">
    <property type="term" value="C:axonemal dynein complex"/>
    <property type="evidence" value="ECO:0007669"/>
    <property type="project" value="InterPro"/>
</dbReference>
<dbReference type="Pfam" id="PF14772">
    <property type="entry name" value="NYD-SP28"/>
    <property type="match status" value="1"/>
</dbReference>
<dbReference type="Pfam" id="PF14775">
    <property type="entry name" value="NYD-SP28_assoc"/>
    <property type="match status" value="1"/>
</dbReference>
<evidence type="ECO:0000256" key="1">
    <source>
        <dbReference type="ARBA" id="ARBA00009688"/>
    </source>
</evidence>
<evidence type="ECO:0000256" key="3">
    <source>
        <dbReference type="SAM" id="Coils"/>
    </source>
</evidence>
<proteinExistence type="inferred from homology"/>
<dbReference type="InterPro" id="IPR039505">
    <property type="entry name" value="DRC1/2_N"/>
</dbReference>
<reference evidence="6" key="2">
    <citation type="journal article" date="2023" name="Infect Dis Poverty">
        <title>Chromosome-scale genome of the human blood fluke Schistosoma mekongi and its implications for public health.</title>
        <authorList>
            <person name="Zhou M."/>
            <person name="Xu L."/>
            <person name="Xu D."/>
            <person name="Chen W."/>
            <person name="Khan J."/>
            <person name="Hu Y."/>
            <person name="Huang H."/>
            <person name="Wei H."/>
            <person name="Zhang Y."/>
            <person name="Chusongsang P."/>
            <person name="Tanasarnprasert K."/>
            <person name="Hu X."/>
            <person name="Limpanont Y."/>
            <person name="Lv Z."/>
        </authorList>
    </citation>
    <scope>NUCLEOTIDE SEQUENCE</scope>
    <source>
        <strain evidence="6">LV_2022a</strain>
    </source>
</reference>
<dbReference type="AlphaFoldDB" id="A0AAE1Z818"/>
<feature type="coiled-coil region" evidence="3">
    <location>
        <begin position="328"/>
        <end position="380"/>
    </location>
</feature>
<dbReference type="GO" id="GO:0060285">
    <property type="term" value="P:cilium-dependent cell motility"/>
    <property type="evidence" value="ECO:0007669"/>
    <property type="project" value="TreeGrafter"/>
</dbReference>
<dbReference type="GO" id="GO:0070286">
    <property type="term" value="P:axonemal dynein complex assembly"/>
    <property type="evidence" value="ECO:0007669"/>
    <property type="project" value="InterPro"/>
</dbReference>
<comment type="caution">
    <text evidence="6">The sequence shown here is derived from an EMBL/GenBank/DDBJ whole genome shotgun (WGS) entry which is preliminary data.</text>
</comment>
<dbReference type="InterPro" id="IPR029440">
    <property type="entry name" value="DRC1_C"/>
</dbReference>
<dbReference type="InterPro" id="IPR039750">
    <property type="entry name" value="DRC1/DRC2"/>
</dbReference>
<dbReference type="EMBL" id="JALJAT010000006">
    <property type="protein sequence ID" value="KAK4468547.1"/>
    <property type="molecule type" value="Genomic_DNA"/>
</dbReference>
<protein>
    <recommendedName>
        <fullName evidence="8">Dynein regulatory complex protein 1</fullName>
    </recommendedName>
</protein>
<feature type="coiled-coil region" evidence="3">
    <location>
        <begin position="114"/>
        <end position="204"/>
    </location>
</feature>
<dbReference type="PANTHER" id="PTHR21625">
    <property type="entry name" value="NYD-SP28 PROTEIN"/>
    <property type="match status" value="1"/>
</dbReference>
<evidence type="ECO:0000313" key="7">
    <source>
        <dbReference type="Proteomes" id="UP001292079"/>
    </source>
</evidence>
<accession>A0AAE1Z818</accession>
<feature type="domain" description="Dynein regulatory complex protein 1/2 N-terminal" evidence="4">
    <location>
        <begin position="93"/>
        <end position="194"/>
    </location>
</feature>
<sequence>MSMNNTSRNVYTEEENVKNIGPSVDSYDIEQRIAARRIRIKNRLEFLKGDAYSNETKAKEEEVGLGRSQLELSNKKISRFIRDGDSFITNIRVACDARENLKRAEDHELNHATIRNLENEATKSLEAFNKITERWETAQDSELLDETKELLDKQNTLCKNLIAEKNKLINELNIEVKAKDDHYVRELKKRTEDIDLLAERMESQIKAMQRIYREEIIAIENAFLDQREKLTNEQNTEWEILMDEIKQKQINYLKQREDQVVEYEKEFYDLRTKYSEEYNSLKISLGAEVETLESHLQKLKSTYQLNLEKLDYNYQVLKRRDEEATVLKSNQKRRITRLQDTLNNLHIKSTKQQKQYSMENEQLSEDYKKRMENYRDLQKKSKLLLDNVQRNFHDIWIMNEENLKKQANRLLEAHRIITEQQLGLTWNAPDTSFMDNVGPLNQIPNKPPAVIAMELALQSDKKQILESRAITSENKVPTTLKEVSRKVIQEFLHLLSYEPEFLISENMKRLLEPLGYEDGLLLRLDTILTVLGVQTEEDLNILFTYFIKQHKDDECILSTITEELSESNQKSSPKISSVQNLPNEVNESMKCVHEDNNEIQSIIEKSSSLRIEHVIDQSDDKSSLYHEPQKSTDIEAVQLKWSLISPLQVVDAIYQFTEDMRRRELPCDGKKSTESDIKSKHDSQFIKMKSSSVYPAESIKESYRFCKTNELDDINIRDDSKDLEYWNKYKQNIVTEEWEEIWDNLYVALGKYSKILKHRAKLIHDTDGLRKQNAELRHLLQQYMSSKVNYELQIPPSKTMAVI</sequence>
<dbReference type="Proteomes" id="UP001292079">
    <property type="component" value="Unassembled WGS sequence"/>
</dbReference>
<keyword evidence="7" id="KW-1185">Reference proteome</keyword>
<evidence type="ECO:0000259" key="4">
    <source>
        <dbReference type="Pfam" id="PF14772"/>
    </source>
</evidence>
<evidence type="ECO:0000313" key="6">
    <source>
        <dbReference type="EMBL" id="KAK4468547.1"/>
    </source>
</evidence>
<dbReference type="GO" id="GO:0003352">
    <property type="term" value="P:regulation of cilium movement"/>
    <property type="evidence" value="ECO:0007669"/>
    <property type="project" value="TreeGrafter"/>
</dbReference>
<keyword evidence="2 3" id="KW-0175">Coiled coil</keyword>
<reference evidence="6" key="1">
    <citation type="submission" date="2022-04" db="EMBL/GenBank/DDBJ databases">
        <authorList>
            <person name="Xu L."/>
            <person name="Lv Z."/>
        </authorList>
    </citation>
    <scope>NUCLEOTIDE SEQUENCE</scope>
    <source>
        <strain evidence="6">LV_2022a</strain>
    </source>
</reference>
<comment type="similarity">
    <text evidence="1">Belongs to the DRC1 family.</text>
</comment>
<feature type="domain" description="Dynein regulatory complex protein 1 C-terminal" evidence="5">
    <location>
        <begin position="724"/>
        <end position="784"/>
    </location>
</feature>
<organism evidence="6 7">
    <name type="scientific">Schistosoma mekongi</name>
    <name type="common">Parasitic worm</name>
    <dbReference type="NCBI Taxonomy" id="38744"/>
    <lineage>
        <taxon>Eukaryota</taxon>
        <taxon>Metazoa</taxon>
        <taxon>Spiralia</taxon>
        <taxon>Lophotrochozoa</taxon>
        <taxon>Platyhelminthes</taxon>
        <taxon>Trematoda</taxon>
        <taxon>Digenea</taxon>
        <taxon>Strigeidida</taxon>
        <taxon>Schistosomatoidea</taxon>
        <taxon>Schistosomatidae</taxon>
        <taxon>Schistosoma</taxon>
    </lineage>
</organism>
<gene>
    <name evidence="6" type="ORF">MN116_007743</name>
</gene>
<evidence type="ECO:0000259" key="5">
    <source>
        <dbReference type="Pfam" id="PF14775"/>
    </source>
</evidence>
<dbReference type="PANTHER" id="PTHR21625:SF1">
    <property type="entry name" value="DYNEIN REGULATORY COMPLEX PROTEIN 1"/>
    <property type="match status" value="1"/>
</dbReference>
<name>A0AAE1Z818_SCHME</name>
<evidence type="ECO:0000256" key="2">
    <source>
        <dbReference type="ARBA" id="ARBA00023054"/>
    </source>
</evidence>
<evidence type="ECO:0008006" key="8">
    <source>
        <dbReference type="Google" id="ProtNLM"/>
    </source>
</evidence>